<evidence type="ECO:0000256" key="1">
    <source>
        <dbReference type="SAM" id="Phobius"/>
    </source>
</evidence>
<evidence type="ECO:0000313" key="2">
    <source>
        <dbReference type="EMBL" id="QCW83112.1"/>
    </source>
</evidence>
<dbReference type="STRING" id="675511.GCA_000341735_00374"/>
<organism evidence="2 3">
    <name type="scientific">Methylotuvimicrobium buryatense</name>
    <name type="common">Methylomicrobium buryatense</name>
    <dbReference type="NCBI Taxonomy" id="95641"/>
    <lineage>
        <taxon>Bacteria</taxon>
        <taxon>Pseudomonadati</taxon>
        <taxon>Pseudomonadota</taxon>
        <taxon>Gammaproteobacteria</taxon>
        <taxon>Methylococcales</taxon>
        <taxon>Methylococcaceae</taxon>
        <taxon>Methylotuvimicrobium</taxon>
    </lineage>
</organism>
<dbReference type="Proteomes" id="UP000305881">
    <property type="component" value="Chromosome"/>
</dbReference>
<dbReference type="OrthoDB" id="9790409at2"/>
<dbReference type="EMBL" id="CP035467">
    <property type="protein sequence ID" value="QCW83112.1"/>
    <property type="molecule type" value="Genomic_DNA"/>
</dbReference>
<gene>
    <name evidence="2" type="ORF">EQU24_13365</name>
</gene>
<reference evidence="3" key="1">
    <citation type="journal article" date="2019" name="J. Bacteriol.">
        <title>A Mutagenic Screen Identifies a TonB-Dependent Receptor Required for the Lanthanide Metal Switch in the Type I Methanotroph 'Methylotuvimicrobium buryatense' 5GB1C.</title>
        <authorList>
            <person name="Groom J.D."/>
            <person name="Ford S.M."/>
            <person name="Pesesky M.W."/>
            <person name="Lidstrom M.E."/>
        </authorList>
    </citation>
    <scope>NUCLEOTIDE SEQUENCE [LARGE SCALE GENOMIC DNA]</scope>
    <source>
        <strain evidence="3">5GB1C</strain>
    </source>
</reference>
<keyword evidence="1" id="KW-1133">Transmembrane helix</keyword>
<feature type="transmembrane region" description="Helical" evidence="1">
    <location>
        <begin position="43"/>
        <end position="62"/>
    </location>
</feature>
<keyword evidence="1" id="KW-0812">Transmembrane</keyword>
<dbReference type="RefSeq" id="WP_017839023.1">
    <property type="nucleotide sequence ID" value="NZ_CP035467.1"/>
</dbReference>
<dbReference type="AlphaFoldDB" id="A0A4P9UNZ3"/>
<keyword evidence="3" id="KW-1185">Reference proteome</keyword>
<accession>A0A4P9UNZ3</accession>
<dbReference type="InterPro" id="IPR046513">
    <property type="entry name" value="DUF6691"/>
</dbReference>
<sequence length="147" mass="15760">MKHCLAALLSGTLFGFGLSLSQMTDPNKVLGFLDVAGSWDPSLAFVMMGALAVSVIAFRFILKRPKPIWAEEFHVARKKSLDKPLLFGAMIFGIGWGMSGYCPGPAVAGLGLGNPEAFVMVASIYLGFIAQGIWARKCFKKSVTVDA</sequence>
<evidence type="ECO:0000313" key="3">
    <source>
        <dbReference type="Proteomes" id="UP000305881"/>
    </source>
</evidence>
<proteinExistence type="predicted"/>
<protein>
    <submittedName>
        <fullName evidence="2">YeeE/YedE family protein</fullName>
    </submittedName>
</protein>
<feature type="transmembrane region" description="Helical" evidence="1">
    <location>
        <begin position="117"/>
        <end position="135"/>
    </location>
</feature>
<dbReference type="Pfam" id="PF20398">
    <property type="entry name" value="DUF6691"/>
    <property type="match status" value="1"/>
</dbReference>
<dbReference type="KEGG" id="mbur:EQU24_13365"/>
<feature type="transmembrane region" description="Helical" evidence="1">
    <location>
        <begin position="83"/>
        <end position="101"/>
    </location>
</feature>
<keyword evidence="1" id="KW-0472">Membrane</keyword>
<name>A0A4P9UNZ3_METBY</name>